<dbReference type="PANTHER" id="PTHR45784:SF3">
    <property type="entry name" value="C-TYPE LECTIN DOMAIN FAMILY 4 MEMBER K-LIKE-RELATED"/>
    <property type="match status" value="1"/>
</dbReference>
<dbReference type="AlphaFoldDB" id="A0A3B4CMU0"/>
<reference evidence="2" key="3">
    <citation type="submission" date="2025-09" db="UniProtKB">
        <authorList>
            <consortium name="Ensembl"/>
        </authorList>
    </citation>
    <scope>IDENTIFICATION</scope>
</reference>
<organism evidence="2 3">
    <name type="scientific">Pygocentrus nattereri</name>
    <name type="common">Red-bellied piranha</name>
    <dbReference type="NCBI Taxonomy" id="42514"/>
    <lineage>
        <taxon>Eukaryota</taxon>
        <taxon>Metazoa</taxon>
        <taxon>Chordata</taxon>
        <taxon>Craniata</taxon>
        <taxon>Vertebrata</taxon>
        <taxon>Euteleostomi</taxon>
        <taxon>Actinopterygii</taxon>
        <taxon>Neopterygii</taxon>
        <taxon>Teleostei</taxon>
        <taxon>Ostariophysi</taxon>
        <taxon>Characiformes</taxon>
        <taxon>Characoidei</taxon>
        <taxon>Pygocentrus</taxon>
    </lineage>
</organism>
<feature type="domain" description="C-type lectin" evidence="1">
    <location>
        <begin position="42"/>
        <end position="144"/>
    </location>
</feature>
<accession>A0A3B4CMU0</accession>
<dbReference type="Gene3D" id="3.10.100.10">
    <property type="entry name" value="Mannose-Binding Protein A, subunit A"/>
    <property type="match status" value="1"/>
</dbReference>
<dbReference type="SMART" id="SM00034">
    <property type="entry name" value="CLECT"/>
    <property type="match status" value="1"/>
</dbReference>
<reference evidence="2 3" key="1">
    <citation type="submission" date="2020-10" db="EMBL/GenBank/DDBJ databases">
        <title>Pygocentrus nattereri (red-bellied piranha) genome, fPygNat1, primary haplotype.</title>
        <authorList>
            <person name="Myers G."/>
            <person name="Meyer A."/>
            <person name="Karagic N."/>
            <person name="Pippel M."/>
            <person name="Winkler S."/>
            <person name="Tracey A."/>
            <person name="Wood J."/>
            <person name="Formenti G."/>
            <person name="Howe K."/>
            <person name="Fedrigo O."/>
            <person name="Jarvis E.D."/>
        </authorList>
    </citation>
    <scope>NUCLEOTIDE SEQUENCE [LARGE SCALE GENOMIC DNA]</scope>
</reference>
<dbReference type="PROSITE" id="PS50041">
    <property type="entry name" value="C_TYPE_LECTIN_2"/>
    <property type="match status" value="1"/>
</dbReference>
<dbReference type="SUPFAM" id="SSF56436">
    <property type="entry name" value="C-type lectin-like"/>
    <property type="match status" value="1"/>
</dbReference>
<dbReference type="InterPro" id="IPR001304">
    <property type="entry name" value="C-type_lectin-like"/>
</dbReference>
<name>A0A3B4CMU0_PYGNA</name>
<dbReference type="Proteomes" id="UP001501920">
    <property type="component" value="Chromosome 2"/>
</dbReference>
<dbReference type="OMA" id="FILIHET"/>
<dbReference type="InterPro" id="IPR016186">
    <property type="entry name" value="C-type_lectin-like/link_sf"/>
</dbReference>
<sequence length="144" mass="16185">AILIHIEVTLLSTGTNSNCTATSWALVSIPTPAQPLWTLSFCGTRQFHVVNENKNWTDAQKHCREKYTDLATIESQEEMNALVAVLNEKTGHFWIGLRQKENKDNTCWTWSDGSNFSYSNWNSGEPNNAGTGNCGELRSADKYR</sequence>
<protein>
    <recommendedName>
        <fullName evidence="1">C-type lectin domain-containing protein</fullName>
    </recommendedName>
</protein>
<evidence type="ECO:0000313" key="3">
    <source>
        <dbReference type="Proteomes" id="UP001501920"/>
    </source>
</evidence>
<dbReference type="GeneTree" id="ENSGT01100000263473"/>
<evidence type="ECO:0000259" key="1">
    <source>
        <dbReference type="PROSITE" id="PS50041"/>
    </source>
</evidence>
<dbReference type="Pfam" id="PF00059">
    <property type="entry name" value="Lectin_C"/>
    <property type="match status" value="1"/>
</dbReference>
<reference evidence="2" key="2">
    <citation type="submission" date="2025-08" db="UniProtKB">
        <authorList>
            <consortium name="Ensembl"/>
        </authorList>
    </citation>
    <scope>IDENTIFICATION</scope>
</reference>
<evidence type="ECO:0000313" key="2">
    <source>
        <dbReference type="Ensembl" id="ENSPNAP00000011874.2"/>
    </source>
</evidence>
<proteinExistence type="predicted"/>
<dbReference type="Ensembl" id="ENSPNAT00000018995.2">
    <property type="protein sequence ID" value="ENSPNAP00000011874.2"/>
    <property type="gene ID" value="ENSPNAG00000017593.2"/>
</dbReference>
<keyword evidence="3" id="KW-1185">Reference proteome</keyword>
<dbReference type="PANTHER" id="PTHR45784">
    <property type="entry name" value="C-TYPE LECTIN DOMAIN FAMILY 20 MEMBER A-RELATED"/>
    <property type="match status" value="1"/>
</dbReference>
<dbReference type="InterPro" id="IPR016187">
    <property type="entry name" value="CTDL_fold"/>
</dbReference>